<sequence length="404" mass="47909">MWIWRKMERVKWKGRIRNEVVLERVGEGGMMLKLIRRLRWAGHLARMGESRNAYRVLVGRPEGKIPLERPRRRLEVNFKMDLSEVRYDDRDWINLAQDRDQWWAYVRAAMNLRIMHVDCHIWKLPSFNHKITSKKFFHGTADNGSKRRIDIIAISESLSQGMIIDPTIRFETYKGQPEDVHEEKRAIYVPTIPYYKDKYQLHDISVTGLMFGARGTIPDFSSQFYLDYAIRKVQDNREGLELNGLHQLLVYADDVNMLGENPQTIRENTGILLGASKKIGLENKVLRKIFGAKRHEVTGEWRKLHNTELHVLYSSPDIIRNIKPRRFRWAGHVTRIGESRDAYRVLVGRPEGKRPLGRPRRRWKNNIKMDLREVGYDDRDWINLAQDRDQWRTYVRATMNLRVP</sequence>
<dbReference type="PANTHER" id="PTHR47027">
    <property type="entry name" value="REVERSE TRANSCRIPTASE DOMAIN-CONTAINING PROTEIN"/>
    <property type="match status" value="1"/>
</dbReference>
<dbReference type="PANTHER" id="PTHR47027:SF20">
    <property type="entry name" value="REVERSE TRANSCRIPTASE-LIKE PROTEIN WITH RNA-DIRECTED DNA POLYMERASE DOMAIN"/>
    <property type="match status" value="1"/>
</dbReference>
<organism evidence="1 2">
    <name type="scientific">Periplaneta americana</name>
    <name type="common">American cockroach</name>
    <name type="synonym">Blatta americana</name>
    <dbReference type="NCBI Taxonomy" id="6978"/>
    <lineage>
        <taxon>Eukaryota</taxon>
        <taxon>Metazoa</taxon>
        <taxon>Ecdysozoa</taxon>
        <taxon>Arthropoda</taxon>
        <taxon>Hexapoda</taxon>
        <taxon>Insecta</taxon>
        <taxon>Pterygota</taxon>
        <taxon>Neoptera</taxon>
        <taxon>Polyneoptera</taxon>
        <taxon>Dictyoptera</taxon>
        <taxon>Blattodea</taxon>
        <taxon>Blattoidea</taxon>
        <taxon>Blattidae</taxon>
        <taxon>Blattinae</taxon>
        <taxon>Periplaneta</taxon>
    </lineage>
</organism>
<dbReference type="Proteomes" id="UP001148838">
    <property type="component" value="Unassembled WGS sequence"/>
</dbReference>
<evidence type="ECO:0000313" key="1">
    <source>
        <dbReference type="EMBL" id="KAJ4443768.1"/>
    </source>
</evidence>
<protein>
    <recommendedName>
        <fullName evidence="3">Reverse transcriptase domain-containing protein</fullName>
    </recommendedName>
</protein>
<evidence type="ECO:0000313" key="2">
    <source>
        <dbReference type="Proteomes" id="UP001148838"/>
    </source>
</evidence>
<comment type="caution">
    <text evidence="1">The sequence shown here is derived from an EMBL/GenBank/DDBJ whole genome shotgun (WGS) entry which is preliminary data.</text>
</comment>
<dbReference type="EMBL" id="JAJSOF020000013">
    <property type="protein sequence ID" value="KAJ4443768.1"/>
    <property type="molecule type" value="Genomic_DNA"/>
</dbReference>
<keyword evidence="2" id="KW-1185">Reference proteome</keyword>
<evidence type="ECO:0008006" key="3">
    <source>
        <dbReference type="Google" id="ProtNLM"/>
    </source>
</evidence>
<accession>A0ABQ8TC09</accession>
<name>A0ABQ8TC09_PERAM</name>
<reference evidence="1 2" key="1">
    <citation type="journal article" date="2022" name="Allergy">
        <title>Genome assembly and annotation of Periplaneta americana reveal a comprehensive cockroach allergen profile.</title>
        <authorList>
            <person name="Wang L."/>
            <person name="Xiong Q."/>
            <person name="Saelim N."/>
            <person name="Wang L."/>
            <person name="Nong W."/>
            <person name="Wan A.T."/>
            <person name="Shi M."/>
            <person name="Liu X."/>
            <person name="Cao Q."/>
            <person name="Hui J.H.L."/>
            <person name="Sookrung N."/>
            <person name="Leung T.F."/>
            <person name="Tungtrongchitr A."/>
            <person name="Tsui S.K.W."/>
        </authorList>
    </citation>
    <scope>NUCLEOTIDE SEQUENCE [LARGE SCALE GENOMIC DNA]</scope>
    <source>
        <strain evidence="1">PWHHKU_190912</strain>
    </source>
</reference>
<proteinExistence type="predicted"/>
<gene>
    <name evidence="1" type="ORF">ANN_05546</name>
</gene>